<feature type="compositionally biased region" description="Polar residues" evidence="1">
    <location>
        <begin position="84"/>
        <end position="98"/>
    </location>
</feature>
<feature type="region of interest" description="Disordered" evidence="1">
    <location>
        <begin position="83"/>
        <end position="137"/>
    </location>
</feature>
<proteinExistence type="predicted"/>
<accession>A0A6J4TW10</accession>
<dbReference type="PANTHER" id="PTHR35535:SF2">
    <property type="entry name" value="DUF306 DOMAIN-CONTAINING PROTEIN"/>
    <property type="match status" value="1"/>
</dbReference>
<dbReference type="PANTHER" id="PTHR35535">
    <property type="entry name" value="HEAT SHOCK PROTEIN HSLJ"/>
    <property type="match status" value="1"/>
</dbReference>
<protein>
    <recommendedName>
        <fullName evidence="3">DUF306 domain-containing protein</fullName>
    </recommendedName>
</protein>
<dbReference type="Pfam" id="PF03724">
    <property type="entry name" value="META"/>
    <property type="match status" value="1"/>
</dbReference>
<evidence type="ECO:0000259" key="3">
    <source>
        <dbReference type="Pfam" id="PF03724"/>
    </source>
</evidence>
<dbReference type="PROSITE" id="PS51257">
    <property type="entry name" value="PROKAR_LIPOPROTEIN"/>
    <property type="match status" value="1"/>
</dbReference>
<feature type="compositionally biased region" description="Low complexity" evidence="1">
    <location>
        <begin position="99"/>
        <end position="121"/>
    </location>
</feature>
<sequence length="256" mass="27645">MKKTAFFLPIVIVFASCSSSRKAVAPATPGISNVNVTRNDTVTSAANASSSFTSADRDWAYTATRDTTLNGTWVLEGMAGADGQWSSSQTSNKDTSASTTDTAMVVTNETTTDTAGTATATSQGRNMGKRGRTKNNRRALYDSAQARLRLDYKTTAALDTADQPFQYWGRIPTVTLNAKNLVFTGTTGCNSMSGSFNFNNKDIQFGRNIITSKMSCNEYNETNFISALKKADNYTLNGNTLELKQGGTRLLTFKKA</sequence>
<feature type="signal peptide" evidence="2">
    <location>
        <begin position="1"/>
        <end position="23"/>
    </location>
</feature>
<gene>
    <name evidence="4" type="ORF">AVDCRST_MAG96-3737</name>
</gene>
<feature type="compositionally biased region" description="Basic residues" evidence="1">
    <location>
        <begin position="127"/>
        <end position="137"/>
    </location>
</feature>
<evidence type="ECO:0000313" key="4">
    <source>
        <dbReference type="EMBL" id="CAA9533664.1"/>
    </source>
</evidence>
<evidence type="ECO:0000256" key="1">
    <source>
        <dbReference type="SAM" id="MobiDB-lite"/>
    </source>
</evidence>
<dbReference type="Gene3D" id="2.40.128.270">
    <property type="match status" value="1"/>
</dbReference>
<feature type="chain" id="PRO_5026666052" description="DUF306 domain-containing protein" evidence="2">
    <location>
        <begin position="24"/>
        <end position="256"/>
    </location>
</feature>
<name>A0A6J4TW10_9BACT</name>
<reference evidence="4" key="1">
    <citation type="submission" date="2020-02" db="EMBL/GenBank/DDBJ databases">
        <authorList>
            <person name="Meier V. D."/>
        </authorList>
    </citation>
    <scope>NUCLEOTIDE SEQUENCE</scope>
    <source>
        <strain evidence="4">AVDCRST_MAG96</strain>
    </source>
</reference>
<dbReference type="EMBL" id="CADCVN010001455">
    <property type="protein sequence ID" value="CAA9533664.1"/>
    <property type="molecule type" value="Genomic_DNA"/>
</dbReference>
<organism evidence="4">
    <name type="scientific">uncultured Segetibacter sp</name>
    <dbReference type="NCBI Taxonomy" id="481133"/>
    <lineage>
        <taxon>Bacteria</taxon>
        <taxon>Pseudomonadati</taxon>
        <taxon>Bacteroidota</taxon>
        <taxon>Chitinophagia</taxon>
        <taxon>Chitinophagales</taxon>
        <taxon>Chitinophagaceae</taxon>
        <taxon>Segetibacter</taxon>
        <taxon>environmental samples</taxon>
    </lineage>
</organism>
<dbReference type="InterPro" id="IPR005184">
    <property type="entry name" value="DUF306_Meta_HslJ"/>
</dbReference>
<dbReference type="AlphaFoldDB" id="A0A6J4TW10"/>
<dbReference type="InterPro" id="IPR053147">
    <property type="entry name" value="Hsp_HslJ-like"/>
</dbReference>
<dbReference type="InterPro" id="IPR038670">
    <property type="entry name" value="HslJ-like_sf"/>
</dbReference>
<keyword evidence="2" id="KW-0732">Signal</keyword>
<evidence type="ECO:0000256" key="2">
    <source>
        <dbReference type="SAM" id="SignalP"/>
    </source>
</evidence>
<feature type="domain" description="DUF306" evidence="3">
    <location>
        <begin position="173"/>
        <end position="254"/>
    </location>
</feature>